<sequence length="137" mass="14749">MNQHAESMISVSLAFILFISACIFALGLTGELNRAVNGVGRAAQGQLRSVQPVFEASHEDWVSGSQVVFSIMELNDPDVRISVDGANVPGGPWEDGFDFSMIGIGALYSVAYEWDGSGVLTGIHFAKSENREKTSHE</sequence>
<protein>
    <submittedName>
        <fullName evidence="1">Uncharacterized protein</fullName>
    </submittedName>
</protein>
<dbReference type="STRING" id="297318.BK138_17775"/>
<gene>
    <name evidence="1" type="ORF">BK138_17775</name>
</gene>
<keyword evidence="2" id="KW-1185">Reference proteome</keyword>
<proteinExistence type="predicted"/>
<evidence type="ECO:0000313" key="1">
    <source>
        <dbReference type="EMBL" id="OMF53677.1"/>
    </source>
</evidence>
<evidence type="ECO:0000313" key="2">
    <source>
        <dbReference type="Proteomes" id="UP000187172"/>
    </source>
</evidence>
<comment type="caution">
    <text evidence="1">The sequence shown here is derived from an EMBL/GenBank/DDBJ whole genome shotgun (WGS) entry which is preliminary data.</text>
</comment>
<name>A0A1R1EPF1_9BACL</name>
<organism evidence="1 2">
    <name type="scientific">Paenibacillus rhizosphaerae</name>
    <dbReference type="NCBI Taxonomy" id="297318"/>
    <lineage>
        <taxon>Bacteria</taxon>
        <taxon>Bacillati</taxon>
        <taxon>Bacillota</taxon>
        <taxon>Bacilli</taxon>
        <taxon>Bacillales</taxon>
        <taxon>Paenibacillaceae</taxon>
        <taxon>Paenibacillus</taxon>
    </lineage>
</organism>
<dbReference type="EMBL" id="MRTP01000004">
    <property type="protein sequence ID" value="OMF53677.1"/>
    <property type="molecule type" value="Genomic_DNA"/>
</dbReference>
<accession>A0A1R1EPF1</accession>
<dbReference type="RefSeq" id="WP_076171308.1">
    <property type="nucleotide sequence ID" value="NZ_MRTP01000004.1"/>
</dbReference>
<dbReference type="AlphaFoldDB" id="A0A1R1EPF1"/>
<reference evidence="1 2" key="1">
    <citation type="submission" date="2016-11" db="EMBL/GenBank/DDBJ databases">
        <title>Paenibacillus species isolates.</title>
        <authorList>
            <person name="Beno S.M."/>
        </authorList>
    </citation>
    <scope>NUCLEOTIDE SEQUENCE [LARGE SCALE GENOMIC DNA]</scope>
    <source>
        <strain evidence="1 2">FSL R5-0378</strain>
    </source>
</reference>
<dbReference type="Proteomes" id="UP000187172">
    <property type="component" value="Unassembled WGS sequence"/>
</dbReference>